<dbReference type="AlphaFoldDB" id="A0A125MMT7"/>
<accession>A0A125MMT7</accession>
<organism evidence="2 3">
    <name type="scientific">Lysobacter capsici AZ78</name>
    <dbReference type="NCBI Taxonomy" id="1444315"/>
    <lineage>
        <taxon>Bacteria</taxon>
        <taxon>Pseudomonadati</taxon>
        <taxon>Pseudomonadota</taxon>
        <taxon>Gammaproteobacteria</taxon>
        <taxon>Lysobacterales</taxon>
        <taxon>Lysobacteraceae</taxon>
        <taxon>Lysobacter</taxon>
    </lineage>
</organism>
<comment type="caution">
    <text evidence="2">The sequence shown here is derived from an EMBL/GenBank/DDBJ whole genome shotgun (WGS) entry which is preliminary data.</text>
</comment>
<feature type="compositionally biased region" description="Basic and acidic residues" evidence="1">
    <location>
        <begin position="1"/>
        <end position="11"/>
    </location>
</feature>
<dbReference type="EMBL" id="JAJA02000001">
    <property type="protein sequence ID" value="KWS04462.1"/>
    <property type="molecule type" value="Genomic_DNA"/>
</dbReference>
<evidence type="ECO:0000313" key="2">
    <source>
        <dbReference type="EMBL" id="KWS04462.1"/>
    </source>
</evidence>
<feature type="compositionally biased region" description="Basic residues" evidence="1">
    <location>
        <begin position="43"/>
        <end position="58"/>
    </location>
</feature>
<name>A0A125MMT7_9GAMM</name>
<gene>
    <name evidence="2" type="ORF">AZ78_2011</name>
</gene>
<evidence type="ECO:0000313" key="3">
    <source>
        <dbReference type="Proteomes" id="UP000023435"/>
    </source>
</evidence>
<reference evidence="2 3" key="1">
    <citation type="journal article" date="2014" name="Genome Announc.">
        <title>Draft Genome Sequence of Lysobacter capsici AZ78, a Bacterium Antagonistic to Plant-Pathogenic Oomycetes.</title>
        <authorList>
            <person name="Puopolo G."/>
            <person name="Sonego P."/>
            <person name="Engelen K."/>
            <person name="Pertot I."/>
        </authorList>
    </citation>
    <scope>NUCLEOTIDE SEQUENCE [LARGE SCALE GENOMIC DNA]</scope>
    <source>
        <strain evidence="2 3">AZ78</strain>
    </source>
</reference>
<protein>
    <submittedName>
        <fullName evidence="2">Uncharacterized protein</fullName>
    </submittedName>
</protein>
<feature type="region of interest" description="Disordered" evidence="1">
    <location>
        <begin position="1"/>
        <end position="66"/>
    </location>
</feature>
<keyword evidence="3" id="KW-1185">Reference proteome</keyword>
<sequence>MGVGIARDRPGPRHASCANANVSGSHRQAQRRRACKQATDGLHHRRPRMNASRRKPAHSRVLAQGP</sequence>
<dbReference type="Proteomes" id="UP000023435">
    <property type="component" value="Unassembled WGS sequence"/>
</dbReference>
<proteinExistence type="predicted"/>
<evidence type="ECO:0000256" key="1">
    <source>
        <dbReference type="SAM" id="MobiDB-lite"/>
    </source>
</evidence>